<dbReference type="AlphaFoldDB" id="Q4PN72"/>
<sequence length="75" mass="8092">MQALIMCSLLLLQGMIALGQFGFPPPGESLFPKCHWPCTGRPRECPSECNQCLKVGRRPGPTCISRGGFWGGGGR</sequence>
<accession>Q4PN72</accession>
<reference evidence="2" key="2">
    <citation type="journal article" date="2006" name="Insect Biochem. Mol. Biol.">
        <title>An annotated catalog of salivary gland transcripts from Ixodes scapularis ticks.</title>
        <authorList>
            <person name="Ribeiro J.M."/>
            <person name="Alarcon-Chaidez F."/>
            <person name="Francischetti I.M."/>
            <person name="Mans B.J."/>
            <person name="Mather T.N."/>
            <person name="Valenzuela J.G."/>
            <person name="Wikel S.K."/>
        </authorList>
    </citation>
    <scope>NUCLEOTIDE SEQUENCE</scope>
    <source>
        <strain evidence="2">IS-18-24-clu86</strain>
        <tissue evidence="2">Salivary glands</tissue>
    </source>
</reference>
<reference evidence="2" key="1">
    <citation type="submission" date="2005-05" db="EMBL/GenBank/DDBJ databases">
        <authorList>
            <person name="Tseng H.-P."/>
            <person name="Hseu T.-H."/>
            <person name="Buhler D.R."/>
            <person name="Wang W.-D."/>
            <person name="Tsai H.-L."/>
            <person name="Hu C.-H."/>
        </authorList>
    </citation>
    <scope>NUCLEOTIDE SEQUENCE</scope>
    <source>
        <strain evidence="2">IS-18-24-clu86</strain>
        <tissue evidence="2">Salivary glands</tissue>
    </source>
</reference>
<keyword evidence="1" id="KW-0732">Signal</keyword>
<feature type="signal peptide" evidence="1">
    <location>
        <begin position="1"/>
        <end position="19"/>
    </location>
</feature>
<dbReference type="EMBL" id="DQ065901">
    <property type="protein sequence ID" value="AAY66538.1"/>
    <property type="molecule type" value="mRNA"/>
</dbReference>
<feature type="chain" id="PRO_5004241048" evidence="1">
    <location>
        <begin position="20"/>
        <end position="75"/>
    </location>
</feature>
<evidence type="ECO:0000256" key="1">
    <source>
        <dbReference type="SAM" id="SignalP"/>
    </source>
</evidence>
<organism evidence="2">
    <name type="scientific">Ixodes scapularis</name>
    <name type="common">Black-legged tick</name>
    <name type="synonym">Deer tick</name>
    <dbReference type="NCBI Taxonomy" id="6945"/>
    <lineage>
        <taxon>Eukaryota</taxon>
        <taxon>Metazoa</taxon>
        <taxon>Ecdysozoa</taxon>
        <taxon>Arthropoda</taxon>
        <taxon>Chelicerata</taxon>
        <taxon>Arachnida</taxon>
        <taxon>Acari</taxon>
        <taxon>Parasitiformes</taxon>
        <taxon>Ixodida</taxon>
        <taxon>Ixodoidea</taxon>
        <taxon>Ixodidae</taxon>
        <taxon>Ixodinae</taxon>
        <taxon>Ixodes</taxon>
    </lineage>
</organism>
<evidence type="ECO:0000313" key="2">
    <source>
        <dbReference type="EMBL" id="AAY66538.1"/>
    </source>
</evidence>
<proteinExistence type="evidence at transcript level"/>
<protein>
    <submittedName>
        <fullName evidence="2">Putative secreted salivary protein</fullName>
    </submittedName>
</protein>
<name>Q4PN72_IXOSC</name>